<reference evidence="1 2" key="1">
    <citation type="submission" date="2020-08" db="EMBL/GenBank/DDBJ databases">
        <authorList>
            <person name="Koutsovoulos G."/>
            <person name="Danchin GJ E."/>
        </authorList>
    </citation>
    <scope>NUCLEOTIDE SEQUENCE [LARGE SCALE GENOMIC DNA]</scope>
</reference>
<sequence>MKEEITKDIDNYLIQNEGIFAKKEGISKIFSSKNGENEENKREKLKKINLKYKLRKLFLLRLKIKLAELKGEKVEGIEFGYSWKCS</sequence>
<evidence type="ECO:0000313" key="2">
    <source>
        <dbReference type="Proteomes" id="UP000580250"/>
    </source>
</evidence>
<organism evidence="1 2">
    <name type="scientific">Meloidogyne enterolobii</name>
    <name type="common">Root-knot nematode worm</name>
    <name type="synonym">Meloidogyne mayaguensis</name>
    <dbReference type="NCBI Taxonomy" id="390850"/>
    <lineage>
        <taxon>Eukaryota</taxon>
        <taxon>Metazoa</taxon>
        <taxon>Ecdysozoa</taxon>
        <taxon>Nematoda</taxon>
        <taxon>Chromadorea</taxon>
        <taxon>Rhabditida</taxon>
        <taxon>Tylenchina</taxon>
        <taxon>Tylenchomorpha</taxon>
        <taxon>Tylenchoidea</taxon>
        <taxon>Meloidogynidae</taxon>
        <taxon>Meloidogyninae</taxon>
        <taxon>Meloidogyne</taxon>
    </lineage>
</organism>
<dbReference type="Proteomes" id="UP000580250">
    <property type="component" value="Unassembled WGS sequence"/>
</dbReference>
<accession>A0A6V7WPI4</accession>
<dbReference type="AlphaFoldDB" id="A0A6V7WPI4"/>
<evidence type="ECO:0000313" key="1">
    <source>
        <dbReference type="EMBL" id="CAD2188907.1"/>
    </source>
</evidence>
<gene>
    <name evidence="1" type="ORF">MENT_LOCUS41587</name>
</gene>
<name>A0A6V7WPI4_MELEN</name>
<dbReference type="EMBL" id="CAJEWN010000719">
    <property type="protein sequence ID" value="CAD2188907.1"/>
    <property type="molecule type" value="Genomic_DNA"/>
</dbReference>
<comment type="caution">
    <text evidence="1">The sequence shown here is derived from an EMBL/GenBank/DDBJ whole genome shotgun (WGS) entry which is preliminary data.</text>
</comment>
<proteinExistence type="predicted"/>
<protein>
    <submittedName>
        <fullName evidence="1">Uncharacterized protein</fullName>
    </submittedName>
</protein>